<dbReference type="PROSITE" id="PS50181">
    <property type="entry name" value="FBOX"/>
    <property type="match status" value="1"/>
</dbReference>
<organism evidence="2 3">
    <name type="scientific">Pholiota conissans</name>
    <dbReference type="NCBI Taxonomy" id="109636"/>
    <lineage>
        <taxon>Eukaryota</taxon>
        <taxon>Fungi</taxon>
        <taxon>Dikarya</taxon>
        <taxon>Basidiomycota</taxon>
        <taxon>Agaricomycotina</taxon>
        <taxon>Agaricomycetes</taxon>
        <taxon>Agaricomycetidae</taxon>
        <taxon>Agaricales</taxon>
        <taxon>Agaricineae</taxon>
        <taxon>Strophariaceae</taxon>
        <taxon>Pholiota</taxon>
    </lineage>
</organism>
<dbReference type="EMBL" id="MU155162">
    <property type="protein sequence ID" value="KAF9482693.1"/>
    <property type="molecule type" value="Genomic_DNA"/>
</dbReference>
<dbReference type="OrthoDB" id="3068749at2759"/>
<dbReference type="SMART" id="SM00256">
    <property type="entry name" value="FBOX"/>
    <property type="match status" value="1"/>
</dbReference>
<dbReference type="InterPro" id="IPR001810">
    <property type="entry name" value="F-box_dom"/>
</dbReference>
<proteinExistence type="predicted"/>
<sequence length="183" mass="21278">MNIQRPKIALDSLSQSLYSCSWWTELDLLSPFKSVYKRAPQLRKPCSSRTVKAKPWLISRRRSILEDLPNEILLEIFLRMGCKDIISSQQTCKHLFEVSTARALWVSLYDRLSFESMNPPLLERPISTYATGELRTIVLRYISSEVNFATHLPSRTRTVPTARFNIHDDYFLLLEGGRWLLLS</sequence>
<comment type="caution">
    <text evidence="2">The sequence shown here is derived from an EMBL/GenBank/DDBJ whole genome shotgun (WGS) entry which is preliminary data.</text>
</comment>
<feature type="domain" description="F-box" evidence="1">
    <location>
        <begin position="62"/>
        <end position="108"/>
    </location>
</feature>
<protein>
    <recommendedName>
        <fullName evidence="1">F-box domain-containing protein</fullName>
    </recommendedName>
</protein>
<name>A0A9P6D4J4_9AGAR</name>
<evidence type="ECO:0000259" key="1">
    <source>
        <dbReference type="PROSITE" id="PS50181"/>
    </source>
</evidence>
<gene>
    <name evidence="2" type="ORF">BDN70DRAFT_401626</name>
</gene>
<accession>A0A9P6D4J4</accession>
<evidence type="ECO:0000313" key="3">
    <source>
        <dbReference type="Proteomes" id="UP000807469"/>
    </source>
</evidence>
<dbReference type="AlphaFoldDB" id="A0A9P6D4J4"/>
<dbReference type="CDD" id="cd09917">
    <property type="entry name" value="F-box_SF"/>
    <property type="match status" value="1"/>
</dbReference>
<dbReference type="Gene3D" id="1.20.1280.50">
    <property type="match status" value="1"/>
</dbReference>
<reference evidence="2" key="1">
    <citation type="submission" date="2020-11" db="EMBL/GenBank/DDBJ databases">
        <authorList>
            <consortium name="DOE Joint Genome Institute"/>
            <person name="Ahrendt S."/>
            <person name="Riley R."/>
            <person name="Andreopoulos W."/>
            <person name="Labutti K."/>
            <person name="Pangilinan J."/>
            <person name="Ruiz-Duenas F.J."/>
            <person name="Barrasa J.M."/>
            <person name="Sanchez-Garcia M."/>
            <person name="Camarero S."/>
            <person name="Miyauchi S."/>
            <person name="Serrano A."/>
            <person name="Linde D."/>
            <person name="Babiker R."/>
            <person name="Drula E."/>
            <person name="Ayuso-Fernandez I."/>
            <person name="Pacheco R."/>
            <person name="Padilla G."/>
            <person name="Ferreira P."/>
            <person name="Barriuso J."/>
            <person name="Kellner H."/>
            <person name="Castanera R."/>
            <person name="Alfaro M."/>
            <person name="Ramirez L."/>
            <person name="Pisabarro A.G."/>
            <person name="Kuo A."/>
            <person name="Tritt A."/>
            <person name="Lipzen A."/>
            <person name="He G."/>
            <person name="Yan M."/>
            <person name="Ng V."/>
            <person name="Cullen D."/>
            <person name="Martin F."/>
            <person name="Rosso M.-N."/>
            <person name="Henrissat B."/>
            <person name="Hibbett D."/>
            <person name="Martinez A.T."/>
            <person name="Grigoriev I.V."/>
        </authorList>
    </citation>
    <scope>NUCLEOTIDE SEQUENCE</scope>
    <source>
        <strain evidence="2">CIRM-BRFM 674</strain>
    </source>
</reference>
<dbReference type="SUPFAM" id="SSF81383">
    <property type="entry name" value="F-box domain"/>
    <property type="match status" value="1"/>
</dbReference>
<keyword evidence="3" id="KW-1185">Reference proteome</keyword>
<dbReference type="Proteomes" id="UP000807469">
    <property type="component" value="Unassembled WGS sequence"/>
</dbReference>
<dbReference type="InterPro" id="IPR036047">
    <property type="entry name" value="F-box-like_dom_sf"/>
</dbReference>
<dbReference type="Pfam" id="PF12937">
    <property type="entry name" value="F-box-like"/>
    <property type="match status" value="1"/>
</dbReference>
<evidence type="ECO:0000313" key="2">
    <source>
        <dbReference type="EMBL" id="KAF9482693.1"/>
    </source>
</evidence>